<evidence type="ECO:0000256" key="2">
    <source>
        <dbReference type="ARBA" id="ARBA00034247"/>
    </source>
</evidence>
<dbReference type="RefSeq" id="WP_068541859.1">
    <property type="nucleotide sequence ID" value="NZ_LSFI01000020.1"/>
</dbReference>
<feature type="domain" description="GGDEF" evidence="3">
    <location>
        <begin position="29"/>
        <end position="157"/>
    </location>
</feature>
<dbReference type="Pfam" id="PF00990">
    <property type="entry name" value="GGDEF"/>
    <property type="match status" value="1"/>
</dbReference>
<evidence type="ECO:0000259" key="3">
    <source>
        <dbReference type="PROSITE" id="PS50887"/>
    </source>
</evidence>
<accession>A0A177E8C8</accession>
<proteinExistence type="predicted"/>
<dbReference type="PANTHER" id="PTHR45138">
    <property type="entry name" value="REGULATORY COMPONENTS OF SENSORY TRANSDUCTION SYSTEM"/>
    <property type="match status" value="1"/>
</dbReference>
<comment type="caution">
    <text evidence="4">The sequence shown here is derived from an EMBL/GenBank/DDBJ whole genome shotgun (WGS) entry which is preliminary data.</text>
</comment>
<dbReference type="NCBIfam" id="TIGR00254">
    <property type="entry name" value="GGDEF"/>
    <property type="match status" value="1"/>
</dbReference>
<gene>
    <name evidence="4" type="ORF">TH606_05190</name>
</gene>
<dbReference type="InterPro" id="IPR000160">
    <property type="entry name" value="GGDEF_dom"/>
</dbReference>
<keyword evidence="5" id="KW-1185">Reference proteome</keyword>
<dbReference type="GO" id="GO:0052621">
    <property type="term" value="F:diguanylate cyclase activity"/>
    <property type="evidence" value="ECO:0007669"/>
    <property type="project" value="UniProtKB-EC"/>
</dbReference>
<dbReference type="InterPro" id="IPR043128">
    <property type="entry name" value="Rev_trsase/Diguanyl_cyclase"/>
</dbReference>
<dbReference type="InterPro" id="IPR029787">
    <property type="entry name" value="Nucleotide_cyclase"/>
</dbReference>
<reference evidence="4 5" key="1">
    <citation type="submission" date="2016-02" db="EMBL/GenBank/DDBJ databases">
        <title>Draft genome sequence of Thermodesulfatator sp. S606.</title>
        <authorList>
            <person name="Lai Q."/>
            <person name="Cao J."/>
            <person name="Dupont S."/>
            <person name="Shao Z."/>
            <person name="Jebbar M."/>
            <person name="Alain K."/>
        </authorList>
    </citation>
    <scope>NUCLEOTIDE SEQUENCE [LARGE SCALE GENOMIC DNA]</scope>
    <source>
        <strain evidence="4 5">S606</strain>
    </source>
</reference>
<dbReference type="PANTHER" id="PTHR45138:SF9">
    <property type="entry name" value="DIGUANYLATE CYCLASE DGCM-RELATED"/>
    <property type="match status" value="1"/>
</dbReference>
<dbReference type="STRING" id="1795632.TH606_05190"/>
<dbReference type="Gene3D" id="3.30.70.270">
    <property type="match status" value="1"/>
</dbReference>
<protein>
    <recommendedName>
        <fullName evidence="1">diguanylate cyclase</fullName>
        <ecNumber evidence="1">2.7.7.65</ecNumber>
    </recommendedName>
</protein>
<dbReference type="EC" id="2.7.7.65" evidence="1"/>
<dbReference type="PROSITE" id="PS50887">
    <property type="entry name" value="GGDEF"/>
    <property type="match status" value="1"/>
</dbReference>
<evidence type="ECO:0000256" key="1">
    <source>
        <dbReference type="ARBA" id="ARBA00012528"/>
    </source>
</evidence>
<evidence type="ECO:0000313" key="5">
    <source>
        <dbReference type="Proteomes" id="UP000076964"/>
    </source>
</evidence>
<dbReference type="InterPro" id="IPR050469">
    <property type="entry name" value="Diguanylate_Cyclase"/>
</dbReference>
<dbReference type="EMBL" id="LSFI01000020">
    <property type="protein sequence ID" value="OAG27751.1"/>
    <property type="molecule type" value="Genomic_DNA"/>
</dbReference>
<comment type="catalytic activity">
    <reaction evidence="2">
        <text>2 GTP = 3',3'-c-di-GMP + 2 diphosphate</text>
        <dbReference type="Rhea" id="RHEA:24898"/>
        <dbReference type="ChEBI" id="CHEBI:33019"/>
        <dbReference type="ChEBI" id="CHEBI:37565"/>
        <dbReference type="ChEBI" id="CHEBI:58805"/>
        <dbReference type="EC" id="2.7.7.65"/>
    </reaction>
</comment>
<dbReference type="SUPFAM" id="SSF55073">
    <property type="entry name" value="Nucleotide cyclase"/>
    <property type="match status" value="1"/>
</dbReference>
<dbReference type="AlphaFoldDB" id="A0A177E8C8"/>
<dbReference type="CDD" id="cd01949">
    <property type="entry name" value="GGDEF"/>
    <property type="match status" value="1"/>
</dbReference>
<evidence type="ECO:0000313" key="4">
    <source>
        <dbReference type="EMBL" id="OAG27751.1"/>
    </source>
</evidence>
<organism evidence="4 5">
    <name type="scientific">Thermodesulfatator autotrophicus</name>
    <dbReference type="NCBI Taxonomy" id="1795632"/>
    <lineage>
        <taxon>Bacteria</taxon>
        <taxon>Pseudomonadati</taxon>
        <taxon>Thermodesulfobacteriota</taxon>
        <taxon>Thermodesulfobacteria</taxon>
        <taxon>Thermodesulfobacteriales</taxon>
        <taxon>Thermodesulfatatoraceae</taxon>
        <taxon>Thermodesulfatator</taxon>
    </lineage>
</organism>
<name>A0A177E8C8_9BACT</name>
<sequence>MRDKLTALWNKNALEKFFNEVVMANIFEEDYLLCYFDLDKFKSINDKYGHKWGDRALIAFAEVLRRNLKPKDFPCRLHGDEFCAVIVGVTLDKFTSFAESLYENGFALKFPDGVRRIKFSIGLTNIIASDTLEKALERADFSMYWCKENGALKPVRV</sequence>
<dbReference type="SMART" id="SM00267">
    <property type="entry name" value="GGDEF"/>
    <property type="match status" value="1"/>
</dbReference>
<dbReference type="Proteomes" id="UP000076964">
    <property type="component" value="Unassembled WGS sequence"/>
</dbReference>